<dbReference type="Proteomes" id="UP000239430">
    <property type="component" value="Unassembled WGS sequence"/>
</dbReference>
<evidence type="ECO:0000256" key="1">
    <source>
        <dbReference type="SAM" id="MobiDB-lite"/>
    </source>
</evidence>
<comment type="caution">
    <text evidence="2">The sequence shown here is derived from an EMBL/GenBank/DDBJ whole genome shotgun (WGS) entry which is preliminary data.</text>
</comment>
<feature type="compositionally biased region" description="Polar residues" evidence="1">
    <location>
        <begin position="1"/>
        <end position="28"/>
    </location>
</feature>
<sequence length="168" mass="19146">MGRYSQILQGQAAGQTSPGPGSNNTLTGQPPKFKFIPLKPPPDCETYWHDPRPDLAEDHELWIRVLTEAYWYCQGDPKLEQLYGTLHGLRCGGARVQQMPTGNLKLLPGEWREDDWKQITAKYLGPYKEEVKTILMLAQGTEVKIEDLPVEVREWLGLEPKIEQGKLF</sequence>
<reference evidence="2 3" key="1">
    <citation type="submission" date="2018-03" db="EMBL/GenBank/DDBJ databases">
        <title>Genome sequence of Moorella stamsii DSM 26217.</title>
        <authorList>
            <person name="Poehlein A."/>
            <person name="Daniel R."/>
        </authorList>
    </citation>
    <scope>NUCLEOTIDE SEQUENCE [LARGE SCALE GENOMIC DNA]</scope>
    <source>
        <strain evidence="3">DSM 26217</strain>
    </source>
</reference>
<proteinExistence type="predicted"/>
<evidence type="ECO:0000313" key="2">
    <source>
        <dbReference type="EMBL" id="PRR69618.1"/>
    </source>
</evidence>
<dbReference type="AlphaFoldDB" id="A0A9X7P506"/>
<protein>
    <submittedName>
        <fullName evidence="2">Uncharacterized protein</fullName>
    </submittedName>
</protein>
<name>A0A9X7P506_9FIRM</name>
<dbReference type="RefSeq" id="WP_054936999.1">
    <property type="nucleotide sequence ID" value="NZ_PVXL01000072.1"/>
</dbReference>
<dbReference type="EMBL" id="PVXL01000072">
    <property type="protein sequence ID" value="PRR69618.1"/>
    <property type="molecule type" value="Genomic_DNA"/>
</dbReference>
<accession>A0A9X7P506</accession>
<evidence type="ECO:0000313" key="3">
    <source>
        <dbReference type="Proteomes" id="UP000239430"/>
    </source>
</evidence>
<feature type="region of interest" description="Disordered" evidence="1">
    <location>
        <begin position="1"/>
        <end position="31"/>
    </location>
</feature>
<gene>
    <name evidence="2" type="ORF">MOST_30400</name>
</gene>
<keyword evidence="3" id="KW-1185">Reference proteome</keyword>
<organism evidence="2 3">
    <name type="scientific">Neomoorella stamsii</name>
    <dbReference type="NCBI Taxonomy" id="1266720"/>
    <lineage>
        <taxon>Bacteria</taxon>
        <taxon>Bacillati</taxon>
        <taxon>Bacillota</taxon>
        <taxon>Clostridia</taxon>
        <taxon>Neomoorellales</taxon>
        <taxon>Neomoorellaceae</taxon>
        <taxon>Neomoorella</taxon>
    </lineage>
</organism>